<dbReference type="CDD" id="cd00093">
    <property type="entry name" value="HTH_XRE"/>
    <property type="match status" value="1"/>
</dbReference>
<accession>A0AB38XPX1</accession>
<dbReference type="Pfam" id="PF01381">
    <property type="entry name" value="HTH_3"/>
    <property type="match status" value="1"/>
</dbReference>
<feature type="domain" description="HTH cro/C1-type" evidence="1">
    <location>
        <begin position="15"/>
        <end position="69"/>
    </location>
</feature>
<evidence type="ECO:0000313" key="2">
    <source>
        <dbReference type="EMBL" id="WCE46309.1"/>
    </source>
</evidence>
<reference evidence="2" key="1">
    <citation type="submission" date="2023-01" db="EMBL/GenBank/DDBJ databases">
        <title>Comparative Genomic Analysis of the Clinically-Derived Winkia Strain NY0527 Provides Evidence into the Taxonomic Reassignment of Winkia neuii and Characterizes Their Virulence Traits.</title>
        <authorList>
            <person name="Cai X."/>
            <person name="Peng Y."/>
            <person name="Li M."/>
            <person name="Qiu Y."/>
            <person name="Wang Y."/>
            <person name="Xu L."/>
            <person name="Hou Q."/>
        </authorList>
    </citation>
    <scope>NUCLEOTIDE SEQUENCE</scope>
    <source>
        <strain evidence="2">NY0527</strain>
    </source>
</reference>
<dbReference type="InterPro" id="IPR001387">
    <property type="entry name" value="Cro/C1-type_HTH"/>
</dbReference>
<dbReference type="RefSeq" id="WP_004808225.1">
    <property type="nucleotide sequence ID" value="NZ_CP116394.1"/>
</dbReference>
<dbReference type="Gene3D" id="1.10.260.40">
    <property type="entry name" value="lambda repressor-like DNA-binding domains"/>
    <property type="match status" value="1"/>
</dbReference>
<dbReference type="SMART" id="SM00530">
    <property type="entry name" value="HTH_XRE"/>
    <property type="match status" value="1"/>
</dbReference>
<protein>
    <submittedName>
        <fullName evidence="2">Helix-turn-helix transcriptional regulator</fullName>
    </submittedName>
</protein>
<proteinExistence type="predicted"/>
<sequence>MTEQRAERKRIGATLAFVRKQRELKQDELAECLGIARPYLANIEAGRRSLSPSLARKASKVLGIRPIVLVNEDFLKSDLAQQKTA</sequence>
<dbReference type="InterPro" id="IPR010982">
    <property type="entry name" value="Lambda_DNA-bd_dom_sf"/>
</dbReference>
<evidence type="ECO:0000313" key="3">
    <source>
        <dbReference type="Proteomes" id="UP001211044"/>
    </source>
</evidence>
<dbReference type="GO" id="GO:0003677">
    <property type="term" value="F:DNA binding"/>
    <property type="evidence" value="ECO:0007669"/>
    <property type="project" value="InterPro"/>
</dbReference>
<dbReference type="SUPFAM" id="SSF47413">
    <property type="entry name" value="lambda repressor-like DNA-binding domains"/>
    <property type="match status" value="1"/>
</dbReference>
<name>A0AB38XPX1_9ACTO</name>
<dbReference type="EMBL" id="CP116394">
    <property type="protein sequence ID" value="WCE46309.1"/>
    <property type="molecule type" value="Genomic_DNA"/>
</dbReference>
<evidence type="ECO:0000259" key="1">
    <source>
        <dbReference type="PROSITE" id="PS50943"/>
    </source>
</evidence>
<organism evidence="2 3">
    <name type="scientific">Winkia neuii subsp. anitrata</name>
    <dbReference type="NCBI Taxonomy" id="29318"/>
    <lineage>
        <taxon>Bacteria</taxon>
        <taxon>Bacillati</taxon>
        <taxon>Actinomycetota</taxon>
        <taxon>Actinomycetes</taxon>
        <taxon>Actinomycetales</taxon>
        <taxon>Actinomycetaceae</taxon>
        <taxon>Winkia</taxon>
    </lineage>
</organism>
<dbReference type="Proteomes" id="UP001211044">
    <property type="component" value="Chromosome"/>
</dbReference>
<dbReference type="KEGG" id="wne:PIG85_01295"/>
<dbReference type="AlphaFoldDB" id="A0AB38XPX1"/>
<gene>
    <name evidence="2" type="ORF">PIG85_01295</name>
</gene>
<dbReference type="PROSITE" id="PS50943">
    <property type="entry name" value="HTH_CROC1"/>
    <property type="match status" value="1"/>
</dbReference>